<evidence type="ECO:0000313" key="2">
    <source>
        <dbReference type="EMBL" id="HJB74659.1"/>
    </source>
</evidence>
<protein>
    <submittedName>
        <fullName evidence="2">Uncharacterized protein</fullName>
    </submittedName>
</protein>
<name>A0A9D2MI41_9FIRM</name>
<sequence length="288" mass="32711">MITDNVLTVRSFKNERYKTKEYRKKDFKPFLYLSKSEFKKYSKENDVTVAGSVKINQKHYEDIESADDPEKVLREKYRKHIIGIFQAELDGVYTVQSFDDDSLNLSKKQKFDLYEKLSFYHCIGYAYVGGKKFVKLCKFSLIPFLILLLLLLGLLICLLFPVNDDPAQTPPMADQQPYSDAAPAEPDPGSNFAVVVKREYHISADNPAIELKNYIKNEKSISYNVFTDSGTYIGSTGLIEPGNKADLNVYPVLSSPGEYRLRLNAVSYNEDGSENPIDGNIFTTVVVE</sequence>
<dbReference type="Proteomes" id="UP000823877">
    <property type="component" value="Unassembled WGS sequence"/>
</dbReference>
<reference evidence="2" key="2">
    <citation type="submission" date="2021-04" db="EMBL/GenBank/DDBJ databases">
        <authorList>
            <person name="Gilroy R."/>
        </authorList>
    </citation>
    <scope>NUCLEOTIDE SEQUENCE</scope>
    <source>
        <strain evidence="2">CHK188-16595</strain>
    </source>
</reference>
<organism evidence="2 3">
    <name type="scientific">Candidatus Eubacterium faecale</name>
    <dbReference type="NCBI Taxonomy" id="2838568"/>
    <lineage>
        <taxon>Bacteria</taxon>
        <taxon>Bacillati</taxon>
        <taxon>Bacillota</taxon>
        <taxon>Clostridia</taxon>
        <taxon>Eubacteriales</taxon>
        <taxon>Eubacteriaceae</taxon>
        <taxon>Eubacterium</taxon>
    </lineage>
</organism>
<proteinExistence type="predicted"/>
<keyword evidence="1" id="KW-0812">Transmembrane</keyword>
<dbReference type="AlphaFoldDB" id="A0A9D2MI41"/>
<gene>
    <name evidence="2" type="ORF">IAA37_03175</name>
</gene>
<keyword evidence="1" id="KW-0472">Membrane</keyword>
<accession>A0A9D2MI41</accession>
<reference evidence="2" key="1">
    <citation type="journal article" date="2021" name="PeerJ">
        <title>Extensive microbial diversity within the chicken gut microbiome revealed by metagenomics and culture.</title>
        <authorList>
            <person name="Gilroy R."/>
            <person name="Ravi A."/>
            <person name="Getino M."/>
            <person name="Pursley I."/>
            <person name="Horton D.L."/>
            <person name="Alikhan N.F."/>
            <person name="Baker D."/>
            <person name="Gharbi K."/>
            <person name="Hall N."/>
            <person name="Watson M."/>
            <person name="Adriaenssens E.M."/>
            <person name="Foster-Nyarko E."/>
            <person name="Jarju S."/>
            <person name="Secka A."/>
            <person name="Antonio M."/>
            <person name="Oren A."/>
            <person name="Chaudhuri R.R."/>
            <person name="La Ragione R."/>
            <person name="Hildebrand F."/>
            <person name="Pallen M.J."/>
        </authorList>
    </citation>
    <scope>NUCLEOTIDE SEQUENCE</scope>
    <source>
        <strain evidence="2">CHK188-16595</strain>
    </source>
</reference>
<evidence type="ECO:0000256" key="1">
    <source>
        <dbReference type="SAM" id="Phobius"/>
    </source>
</evidence>
<dbReference type="EMBL" id="DWXN01000006">
    <property type="protein sequence ID" value="HJB74659.1"/>
    <property type="molecule type" value="Genomic_DNA"/>
</dbReference>
<evidence type="ECO:0000313" key="3">
    <source>
        <dbReference type="Proteomes" id="UP000823877"/>
    </source>
</evidence>
<comment type="caution">
    <text evidence="2">The sequence shown here is derived from an EMBL/GenBank/DDBJ whole genome shotgun (WGS) entry which is preliminary data.</text>
</comment>
<keyword evidence="1" id="KW-1133">Transmembrane helix</keyword>
<feature type="transmembrane region" description="Helical" evidence="1">
    <location>
        <begin position="141"/>
        <end position="162"/>
    </location>
</feature>